<dbReference type="Proteomes" id="UP001233172">
    <property type="component" value="Unassembled WGS sequence"/>
</dbReference>
<protein>
    <submittedName>
        <fullName evidence="2">Uncharacterized protein</fullName>
    </submittedName>
</protein>
<dbReference type="EMBL" id="JASAOG010000289">
    <property type="protein sequence ID" value="KAK0041080.1"/>
    <property type="molecule type" value="Genomic_DNA"/>
</dbReference>
<evidence type="ECO:0000256" key="1">
    <source>
        <dbReference type="SAM" id="MobiDB-lite"/>
    </source>
</evidence>
<accession>A0AAD8ARJ7</accession>
<gene>
    <name evidence="2" type="ORF">Bpfe_029502</name>
</gene>
<comment type="caution">
    <text evidence="2">The sequence shown here is derived from an EMBL/GenBank/DDBJ whole genome shotgun (WGS) entry which is preliminary data.</text>
</comment>
<name>A0AAD8ARJ7_BIOPF</name>
<feature type="region of interest" description="Disordered" evidence="1">
    <location>
        <begin position="1"/>
        <end position="36"/>
    </location>
</feature>
<proteinExistence type="predicted"/>
<reference evidence="2" key="1">
    <citation type="journal article" date="2023" name="PLoS Negl. Trop. Dis.">
        <title>A genome sequence for Biomphalaria pfeifferi, the major vector snail for the human-infecting parasite Schistosoma mansoni.</title>
        <authorList>
            <person name="Bu L."/>
            <person name="Lu L."/>
            <person name="Laidemitt M.R."/>
            <person name="Zhang S.M."/>
            <person name="Mutuku M."/>
            <person name="Mkoji G."/>
            <person name="Steinauer M."/>
            <person name="Loker E.S."/>
        </authorList>
    </citation>
    <scope>NUCLEOTIDE SEQUENCE</scope>
    <source>
        <strain evidence="2">KasaAsao</strain>
    </source>
</reference>
<reference evidence="2" key="2">
    <citation type="submission" date="2023-04" db="EMBL/GenBank/DDBJ databases">
        <authorList>
            <person name="Bu L."/>
            <person name="Lu L."/>
            <person name="Laidemitt M.R."/>
            <person name="Zhang S.M."/>
            <person name="Mutuku M."/>
            <person name="Mkoji G."/>
            <person name="Steinauer M."/>
            <person name="Loker E.S."/>
        </authorList>
    </citation>
    <scope>NUCLEOTIDE SEQUENCE</scope>
    <source>
        <strain evidence="2">KasaAsao</strain>
        <tissue evidence="2">Whole Snail</tissue>
    </source>
</reference>
<organism evidence="2 3">
    <name type="scientific">Biomphalaria pfeifferi</name>
    <name type="common">Bloodfluke planorb</name>
    <name type="synonym">Freshwater snail</name>
    <dbReference type="NCBI Taxonomy" id="112525"/>
    <lineage>
        <taxon>Eukaryota</taxon>
        <taxon>Metazoa</taxon>
        <taxon>Spiralia</taxon>
        <taxon>Lophotrochozoa</taxon>
        <taxon>Mollusca</taxon>
        <taxon>Gastropoda</taxon>
        <taxon>Heterobranchia</taxon>
        <taxon>Euthyneura</taxon>
        <taxon>Panpulmonata</taxon>
        <taxon>Hygrophila</taxon>
        <taxon>Lymnaeoidea</taxon>
        <taxon>Planorbidae</taxon>
        <taxon>Biomphalaria</taxon>
    </lineage>
</organism>
<evidence type="ECO:0000313" key="3">
    <source>
        <dbReference type="Proteomes" id="UP001233172"/>
    </source>
</evidence>
<dbReference type="AlphaFoldDB" id="A0AAD8ARJ7"/>
<evidence type="ECO:0000313" key="2">
    <source>
        <dbReference type="EMBL" id="KAK0041080.1"/>
    </source>
</evidence>
<keyword evidence="3" id="KW-1185">Reference proteome</keyword>
<feature type="region of interest" description="Disordered" evidence="1">
    <location>
        <begin position="79"/>
        <end position="113"/>
    </location>
</feature>
<sequence>MKGMQTHPAGKGCDKLGATSNALQETVGGRDPGKDRVIQTDYARTNSDRVREGQIHTNRFWTDSEKDRFIITDEHKDRFGADSGKDRFRQGQIEARTDSGKDRFRQEIHARTD</sequence>